<sequence length="236" mass="24298">MGVAAVEQPPCLGKCVVPGEPIASLPETGTVRVGGGVQQAGRSLIAVKAGVVQQGPGDSLWVCNRQKRYIPNLNDAVVGIIAHRHSENYTVDIGGPGPAFLPVLAFEGVARRNRPNLQVGDVVFCRVEEAARDLDPVLTCMDTAGKAAGFGPLKGGTLFQVSTSHARTLASGPPFLAALGRSLKFELAVGANGRVWVDAPGPANLALVARLARQAEELDAAGAVAAVKEALASGLR</sequence>
<dbReference type="SUPFAM" id="SSF50249">
    <property type="entry name" value="Nucleic acid-binding proteins"/>
    <property type="match status" value="1"/>
</dbReference>
<dbReference type="GO" id="GO:0071051">
    <property type="term" value="P:poly(A)-dependent snoRNA 3'-end processing"/>
    <property type="evidence" value="ECO:0007669"/>
    <property type="project" value="TreeGrafter"/>
</dbReference>
<dbReference type="GO" id="GO:0071035">
    <property type="term" value="P:nuclear polyadenylation-dependent rRNA catabolic process"/>
    <property type="evidence" value="ECO:0007669"/>
    <property type="project" value="TreeGrafter"/>
</dbReference>
<reference evidence="9" key="1">
    <citation type="submission" date="2015-08" db="EMBL/GenBank/DDBJ databases">
        <authorList>
            <person name="Babu N.S."/>
            <person name="Beckwith C.J."/>
            <person name="Beseler K.G."/>
            <person name="Brison A."/>
            <person name="Carone J.V."/>
            <person name="Caskin T.P."/>
            <person name="Diamond M."/>
            <person name="Durham M.E."/>
            <person name="Foxe J.M."/>
            <person name="Go M."/>
            <person name="Henderson B.A."/>
            <person name="Jones I.B."/>
            <person name="McGettigan J.A."/>
            <person name="Micheletti S.J."/>
            <person name="Nasrallah M.E."/>
            <person name="Ortiz D."/>
            <person name="Piller C.R."/>
            <person name="Privatt S.R."/>
            <person name="Schneider S.L."/>
            <person name="Sharp S."/>
            <person name="Smith T.C."/>
            <person name="Stanton J.D."/>
            <person name="Ullery H.E."/>
            <person name="Wilson R.J."/>
            <person name="Serrano M.G."/>
            <person name="Buck G."/>
            <person name="Lee V."/>
            <person name="Wang Y."/>
            <person name="Carvalho R."/>
            <person name="Voegtly L."/>
            <person name="Shi R."/>
            <person name="Duckworth R."/>
            <person name="Johnson A."/>
            <person name="Loviza R."/>
            <person name="Walstead R."/>
            <person name="Shah Z."/>
            <person name="Kiflezghi M."/>
            <person name="Wade K."/>
            <person name="Ball S.L."/>
            <person name="Bradley K.W."/>
            <person name="Asai D.J."/>
            <person name="Bowman C.A."/>
            <person name="Russell D.A."/>
            <person name="Pope W.H."/>
            <person name="Jacobs-Sera D."/>
            <person name="Hendrix R.W."/>
            <person name="Hatfull G.F."/>
        </authorList>
    </citation>
    <scope>NUCLEOTIDE SEQUENCE</scope>
</reference>
<dbReference type="GO" id="GO:0071034">
    <property type="term" value="P:CUT catabolic process"/>
    <property type="evidence" value="ECO:0007669"/>
    <property type="project" value="TreeGrafter"/>
</dbReference>
<evidence type="ECO:0000256" key="3">
    <source>
        <dbReference type="ARBA" id="ARBA00022490"/>
    </source>
</evidence>
<dbReference type="InterPro" id="IPR037319">
    <property type="entry name" value="Rrp40_S1"/>
</dbReference>
<dbReference type="EMBL" id="GDKF01005184">
    <property type="protein sequence ID" value="JAT73438.1"/>
    <property type="molecule type" value="Transcribed_RNA"/>
</dbReference>
<dbReference type="GO" id="GO:0003723">
    <property type="term" value="F:RNA binding"/>
    <property type="evidence" value="ECO:0007669"/>
    <property type="project" value="UniProtKB-KW"/>
</dbReference>
<dbReference type="SUPFAM" id="SSF54791">
    <property type="entry name" value="Eukaryotic type KH-domain (KH-domain type I)"/>
    <property type="match status" value="1"/>
</dbReference>
<dbReference type="GO" id="GO:0000467">
    <property type="term" value="P:exonucleolytic trimming to generate mature 3'-end of 5.8S rRNA from tricistronic rRNA transcript (SSU-rRNA, 5.8S rRNA, LSU-rRNA)"/>
    <property type="evidence" value="ECO:0007669"/>
    <property type="project" value="TreeGrafter"/>
</dbReference>
<evidence type="ECO:0000256" key="6">
    <source>
        <dbReference type="ARBA" id="ARBA00022884"/>
    </source>
</evidence>
<dbReference type="GO" id="GO:0005730">
    <property type="term" value="C:nucleolus"/>
    <property type="evidence" value="ECO:0007669"/>
    <property type="project" value="UniProtKB-SubCell"/>
</dbReference>
<evidence type="ECO:0000256" key="7">
    <source>
        <dbReference type="ARBA" id="ARBA00030615"/>
    </source>
</evidence>
<dbReference type="FunFam" id="2.40.50.140:FF:000127">
    <property type="entry name" value="Exosome complex component RRP40"/>
    <property type="match status" value="1"/>
</dbReference>
<dbReference type="GO" id="GO:0000177">
    <property type="term" value="C:cytoplasmic exosome (RNase complex)"/>
    <property type="evidence" value="ECO:0007669"/>
    <property type="project" value="TreeGrafter"/>
</dbReference>
<comment type="similarity">
    <text evidence="2">Belongs to the RRP40 family.</text>
</comment>
<dbReference type="Pfam" id="PF21262">
    <property type="entry name" value="RRP40_S1"/>
    <property type="match status" value="1"/>
</dbReference>
<keyword evidence="6" id="KW-0694">RNA-binding</keyword>
<keyword evidence="3" id="KW-0963">Cytoplasm</keyword>
<dbReference type="Gene3D" id="3.30.1370.10">
    <property type="entry name" value="K Homology domain, type 1"/>
    <property type="match status" value="1"/>
</dbReference>
<dbReference type="PANTHER" id="PTHR21321">
    <property type="entry name" value="PNAS-3 RELATED"/>
    <property type="match status" value="1"/>
</dbReference>
<dbReference type="Gene3D" id="2.40.50.140">
    <property type="entry name" value="Nucleic acid-binding proteins"/>
    <property type="match status" value="1"/>
</dbReference>
<comment type="subcellular location">
    <subcellularLocation>
        <location evidence="1">Nucleus</location>
        <location evidence="1">Nucleolus</location>
    </subcellularLocation>
</comment>
<dbReference type="GO" id="GO:0000176">
    <property type="term" value="C:nuclear exosome (RNase complex)"/>
    <property type="evidence" value="ECO:0007669"/>
    <property type="project" value="TreeGrafter"/>
</dbReference>
<gene>
    <name evidence="9" type="ORF">g.11673</name>
</gene>
<evidence type="ECO:0000313" key="9">
    <source>
        <dbReference type="EMBL" id="JAT73438.1"/>
    </source>
</evidence>
<dbReference type="AlphaFoldDB" id="A0A1D2A2P1"/>
<dbReference type="CDD" id="cd05790">
    <property type="entry name" value="S1_Rrp40"/>
    <property type="match status" value="1"/>
</dbReference>
<feature type="domain" description="K Homology" evidence="8">
    <location>
        <begin position="156"/>
        <end position="200"/>
    </location>
</feature>
<proteinExistence type="inferred from homology"/>
<evidence type="ECO:0000259" key="8">
    <source>
        <dbReference type="Pfam" id="PF15985"/>
    </source>
</evidence>
<dbReference type="SUPFAM" id="SSF110324">
    <property type="entry name" value="Ribosomal L27 protein-like"/>
    <property type="match status" value="1"/>
</dbReference>
<dbReference type="Pfam" id="PF15985">
    <property type="entry name" value="KH_6"/>
    <property type="match status" value="1"/>
</dbReference>
<evidence type="ECO:0000256" key="1">
    <source>
        <dbReference type="ARBA" id="ARBA00004604"/>
    </source>
</evidence>
<keyword evidence="4" id="KW-0698">rRNA processing</keyword>
<evidence type="ECO:0000256" key="5">
    <source>
        <dbReference type="ARBA" id="ARBA00022835"/>
    </source>
</evidence>
<dbReference type="GO" id="GO:0034475">
    <property type="term" value="P:U4 snRNA 3'-end processing"/>
    <property type="evidence" value="ECO:0007669"/>
    <property type="project" value="TreeGrafter"/>
</dbReference>
<organism evidence="9">
    <name type="scientific">Auxenochlorella protothecoides</name>
    <name type="common">Green microalga</name>
    <name type="synonym">Chlorella protothecoides</name>
    <dbReference type="NCBI Taxonomy" id="3075"/>
    <lineage>
        <taxon>Eukaryota</taxon>
        <taxon>Viridiplantae</taxon>
        <taxon>Chlorophyta</taxon>
        <taxon>core chlorophytes</taxon>
        <taxon>Trebouxiophyceae</taxon>
        <taxon>Chlorellales</taxon>
        <taxon>Chlorellaceae</taxon>
        <taxon>Auxenochlorella</taxon>
    </lineage>
</organism>
<protein>
    <recommendedName>
        <fullName evidence="7">Ribosomal RNA-processing protein 40</fullName>
    </recommendedName>
</protein>
<dbReference type="InterPro" id="IPR036612">
    <property type="entry name" value="KH_dom_type_1_sf"/>
</dbReference>
<dbReference type="InterPro" id="IPR012340">
    <property type="entry name" value="NA-bd_OB-fold"/>
</dbReference>
<keyword evidence="5" id="KW-0271">Exosome</keyword>
<evidence type="ECO:0000256" key="4">
    <source>
        <dbReference type="ARBA" id="ARBA00022552"/>
    </source>
</evidence>
<dbReference type="GO" id="GO:0071038">
    <property type="term" value="P:TRAMP-dependent tRNA surveillance pathway"/>
    <property type="evidence" value="ECO:0007669"/>
    <property type="project" value="TreeGrafter"/>
</dbReference>
<dbReference type="PANTHER" id="PTHR21321:SF1">
    <property type="entry name" value="EXOSOME COMPLEX COMPONENT RRP40"/>
    <property type="match status" value="1"/>
</dbReference>
<dbReference type="InterPro" id="IPR026699">
    <property type="entry name" value="Exosome_RNA_bind1/RRP40/RRP4"/>
</dbReference>
<accession>A0A1D2A2P1</accession>
<name>A0A1D2A2P1_AUXPR</name>
<evidence type="ECO:0000256" key="2">
    <source>
        <dbReference type="ARBA" id="ARBA00007841"/>
    </source>
</evidence>
<dbReference type="InterPro" id="IPR004088">
    <property type="entry name" value="KH_dom_type_1"/>
</dbReference>